<feature type="compositionally biased region" description="Low complexity" evidence="1">
    <location>
        <begin position="284"/>
        <end position="295"/>
    </location>
</feature>
<dbReference type="EMBL" id="JBBJBU010000011">
    <property type="protein sequence ID" value="KAK7203501.1"/>
    <property type="molecule type" value="Genomic_DNA"/>
</dbReference>
<evidence type="ECO:0000256" key="1">
    <source>
        <dbReference type="SAM" id="MobiDB-lite"/>
    </source>
</evidence>
<dbReference type="RefSeq" id="XP_064766534.1">
    <property type="nucleotide sequence ID" value="XM_064915306.1"/>
</dbReference>
<feature type="compositionally biased region" description="Gly residues" evidence="1">
    <location>
        <begin position="296"/>
        <end position="305"/>
    </location>
</feature>
<dbReference type="GeneID" id="90040818"/>
<feature type="region of interest" description="Disordered" evidence="1">
    <location>
        <begin position="283"/>
        <end position="323"/>
    </location>
</feature>
<organism evidence="3 4">
    <name type="scientific">Myxozyma melibiosi</name>
    <dbReference type="NCBI Taxonomy" id="54550"/>
    <lineage>
        <taxon>Eukaryota</taxon>
        <taxon>Fungi</taxon>
        <taxon>Dikarya</taxon>
        <taxon>Ascomycota</taxon>
        <taxon>Saccharomycotina</taxon>
        <taxon>Lipomycetes</taxon>
        <taxon>Lipomycetales</taxon>
        <taxon>Lipomycetaceae</taxon>
        <taxon>Myxozyma</taxon>
    </lineage>
</organism>
<dbReference type="PANTHER" id="PTHR39405">
    <property type="entry name" value="DSC E3 UBIQUITIN LIGASE COMPLEX SUBUNIT 4"/>
    <property type="match status" value="1"/>
</dbReference>
<dbReference type="PANTHER" id="PTHR39405:SF1">
    <property type="entry name" value="DSC E3 UBIQUITIN LIGASE COMPLEX SUBUNIT 4"/>
    <property type="match status" value="1"/>
</dbReference>
<dbReference type="Proteomes" id="UP001498771">
    <property type="component" value="Unassembled WGS sequence"/>
</dbReference>
<gene>
    <name evidence="3" type="ORF">BZA70DRAFT_66192</name>
</gene>
<evidence type="ECO:0000259" key="2">
    <source>
        <dbReference type="Pfam" id="PF08508"/>
    </source>
</evidence>
<name>A0ABR1F0X9_9ASCO</name>
<keyword evidence="4" id="KW-1185">Reference proteome</keyword>
<feature type="compositionally biased region" description="Pro residues" evidence="1">
    <location>
        <begin position="208"/>
        <end position="219"/>
    </location>
</feature>
<evidence type="ECO:0000313" key="3">
    <source>
        <dbReference type="EMBL" id="KAK7203501.1"/>
    </source>
</evidence>
<feature type="region of interest" description="Disordered" evidence="1">
    <location>
        <begin position="187"/>
        <end position="249"/>
    </location>
</feature>
<dbReference type="Pfam" id="PF08508">
    <property type="entry name" value="DUF1746"/>
    <property type="match status" value="1"/>
</dbReference>
<feature type="region of interest" description="Disordered" evidence="1">
    <location>
        <begin position="1"/>
        <end position="20"/>
    </location>
</feature>
<proteinExistence type="predicted"/>
<reference evidence="3 4" key="1">
    <citation type="submission" date="2024-03" db="EMBL/GenBank/DDBJ databases">
        <title>Genome-scale model development and genomic sequencing of the oleaginous clade Lipomyces.</title>
        <authorList>
            <consortium name="Lawrence Berkeley National Laboratory"/>
            <person name="Czajka J.J."/>
            <person name="Han Y."/>
            <person name="Kim J."/>
            <person name="Mondo S.J."/>
            <person name="Hofstad B.A."/>
            <person name="Robles A."/>
            <person name="Haridas S."/>
            <person name="Riley R."/>
            <person name="LaButti K."/>
            <person name="Pangilinan J."/>
            <person name="Andreopoulos W."/>
            <person name="Lipzen A."/>
            <person name="Yan J."/>
            <person name="Wang M."/>
            <person name="Ng V."/>
            <person name="Grigoriev I.V."/>
            <person name="Spatafora J.W."/>
            <person name="Magnuson J.K."/>
            <person name="Baker S.E."/>
            <person name="Pomraning K.R."/>
        </authorList>
    </citation>
    <scope>NUCLEOTIDE SEQUENCE [LARGE SCALE GENOMIC DNA]</scope>
    <source>
        <strain evidence="3 4">Phaff 52-87</strain>
    </source>
</reference>
<dbReference type="InterPro" id="IPR038967">
    <property type="entry name" value="Dsc4-like"/>
</dbReference>
<comment type="caution">
    <text evidence="3">The sequence shown here is derived from an EMBL/GenBank/DDBJ whole genome shotgun (WGS) entry which is preliminary data.</text>
</comment>
<sequence>MPPPPTPTSSTSSPSSASRPRLKLLEKRRQEFGRHLIRSLDILSYCHLLYIYFMDISLLRLLLRSVIQLNYLTPKPFPMPRTARTRLIHVVILASNTYCLLVHIFANLPVSREANAGYLHGGLSIQFIGQKAPASRTQLLAADIVVLVLQLVILTIAAREEETSNPPALTMPASFSAAAAMAARTAARASLAEQQRRQQPPSALGPSTSPPPVIETPPPVEERPRQTIEDEENGRSAAAAAAAGATTEEDGMSLLQAPDEQDGFTGEVIAAELHLSEIIGRLRSSGSAASSSSGSAGAGSEGQTGSGSSRYAARRRVGASVPV</sequence>
<evidence type="ECO:0000313" key="4">
    <source>
        <dbReference type="Proteomes" id="UP001498771"/>
    </source>
</evidence>
<feature type="domain" description="DUF1746" evidence="2">
    <location>
        <begin position="39"/>
        <end position="152"/>
    </location>
</feature>
<dbReference type="InterPro" id="IPR013715">
    <property type="entry name" value="DUF1746"/>
</dbReference>
<accession>A0ABR1F0X9</accession>
<protein>
    <recommendedName>
        <fullName evidence="2">DUF1746 domain-containing protein</fullName>
    </recommendedName>
</protein>